<feature type="region of interest" description="Disordered" evidence="1">
    <location>
        <begin position="40"/>
        <end position="60"/>
    </location>
</feature>
<sequence>QCKLSFSMVFGLDSFFRNQNQVWVLETLDNKENMFQKNPFLPRLPQTDQHITSTPPKDFN</sequence>
<feature type="compositionally biased region" description="Polar residues" evidence="1">
    <location>
        <begin position="46"/>
        <end position="60"/>
    </location>
</feature>
<dbReference type="AlphaFoldDB" id="A0A0V0GV68"/>
<evidence type="ECO:0000256" key="1">
    <source>
        <dbReference type="SAM" id="MobiDB-lite"/>
    </source>
</evidence>
<accession>A0A0V0GV68</accession>
<reference evidence="2" key="1">
    <citation type="submission" date="2015-12" db="EMBL/GenBank/DDBJ databases">
        <title>Gene expression during late stages of embryo sac development: a critical building block for successful pollen-pistil interactions.</title>
        <authorList>
            <person name="Liu Y."/>
            <person name="Joly V."/>
            <person name="Sabar M."/>
            <person name="Matton D.P."/>
        </authorList>
    </citation>
    <scope>NUCLEOTIDE SEQUENCE</scope>
</reference>
<evidence type="ECO:0000313" key="2">
    <source>
        <dbReference type="EMBL" id="JAP11960.1"/>
    </source>
</evidence>
<feature type="non-terminal residue" evidence="2">
    <location>
        <position position="1"/>
    </location>
</feature>
<proteinExistence type="predicted"/>
<name>A0A0V0GV68_SOLCH</name>
<dbReference type="EMBL" id="GEDG01030389">
    <property type="protein sequence ID" value="JAP11960.1"/>
    <property type="molecule type" value="Transcribed_RNA"/>
</dbReference>
<protein>
    <submittedName>
        <fullName evidence="2">Putative ovule protein</fullName>
    </submittedName>
</protein>
<organism evidence="2">
    <name type="scientific">Solanum chacoense</name>
    <name type="common">Chaco potato</name>
    <dbReference type="NCBI Taxonomy" id="4108"/>
    <lineage>
        <taxon>Eukaryota</taxon>
        <taxon>Viridiplantae</taxon>
        <taxon>Streptophyta</taxon>
        <taxon>Embryophyta</taxon>
        <taxon>Tracheophyta</taxon>
        <taxon>Spermatophyta</taxon>
        <taxon>Magnoliopsida</taxon>
        <taxon>eudicotyledons</taxon>
        <taxon>Gunneridae</taxon>
        <taxon>Pentapetalae</taxon>
        <taxon>asterids</taxon>
        <taxon>lamiids</taxon>
        <taxon>Solanales</taxon>
        <taxon>Solanaceae</taxon>
        <taxon>Solanoideae</taxon>
        <taxon>Solaneae</taxon>
        <taxon>Solanum</taxon>
    </lineage>
</organism>